<dbReference type="InterPro" id="IPR021858">
    <property type="entry name" value="Fun_TF"/>
</dbReference>
<gene>
    <name evidence="3" type="ORF">B0T16DRAFT_462637</name>
</gene>
<reference evidence="3" key="1">
    <citation type="submission" date="2023-06" db="EMBL/GenBank/DDBJ databases">
        <title>Genome-scale phylogeny and comparative genomics of the fungal order Sordariales.</title>
        <authorList>
            <consortium name="Lawrence Berkeley National Laboratory"/>
            <person name="Hensen N."/>
            <person name="Bonometti L."/>
            <person name="Westerberg I."/>
            <person name="Brannstrom I.O."/>
            <person name="Guillou S."/>
            <person name="Cros-Aarteil S."/>
            <person name="Calhoun S."/>
            <person name="Haridas S."/>
            <person name="Kuo A."/>
            <person name="Mondo S."/>
            <person name="Pangilinan J."/>
            <person name="Riley R."/>
            <person name="Labutti K."/>
            <person name="Andreopoulos B."/>
            <person name="Lipzen A."/>
            <person name="Chen C."/>
            <person name="Yanf M."/>
            <person name="Daum C."/>
            <person name="Ng V."/>
            <person name="Clum A."/>
            <person name="Steindorff A."/>
            <person name="Ohm R."/>
            <person name="Martin F."/>
            <person name="Silar P."/>
            <person name="Natvig D."/>
            <person name="Lalanne C."/>
            <person name="Gautier V."/>
            <person name="Ament-Velasquez S.L."/>
            <person name="Kruys A."/>
            <person name="Hutchinson M.I."/>
            <person name="Powell A.J."/>
            <person name="Barry K."/>
            <person name="Miller A.N."/>
            <person name="Grigoriev I.V."/>
            <person name="Debuchy R."/>
            <person name="Gladieux P."/>
            <person name="Thoren M.H."/>
            <person name="Johannesson H."/>
        </authorList>
    </citation>
    <scope>NUCLEOTIDE SEQUENCE</scope>
    <source>
        <strain evidence="3">SMH2532-1</strain>
    </source>
</reference>
<evidence type="ECO:0000256" key="1">
    <source>
        <dbReference type="ARBA" id="ARBA00023242"/>
    </source>
</evidence>
<feature type="compositionally biased region" description="Polar residues" evidence="2">
    <location>
        <begin position="367"/>
        <end position="377"/>
    </location>
</feature>
<evidence type="ECO:0000313" key="4">
    <source>
        <dbReference type="Proteomes" id="UP001174936"/>
    </source>
</evidence>
<name>A0AA39XRJ6_9PEZI</name>
<comment type="caution">
    <text evidence="3">The sequence shown here is derived from an EMBL/GenBank/DDBJ whole genome shotgun (WGS) entry which is preliminary data.</text>
</comment>
<dbReference type="AlphaFoldDB" id="A0AA39XRJ6"/>
<dbReference type="EMBL" id="JAULSV010000007">
    <property type="protein sequence ID" value="KAK0638912.1"/>
    <property type="molecule type" value="Genomic_DNA"/>
</dbReference>
<evidence type="ECO:0000313" key="3">
    <source>
        <dbReference type="EMBL" id="KAK0638912.1"/>
    </source>
</evidence>
<sequence length="556" mass="60479">MLRAYRSTAAQLGPGNWSPESWIPGQTPLGAGGGGYWSTSGHPSGPARAQMVRPMRNEDLLTTYVKLISQFKASIDGNPDPSNPYIKYHVPYCVQSPLLVNVAIYTAACFLSDTGHIDTTVAMAHKGYAIQMLNEHIQSTPVPSDEGITGVVQLIVDEWYWGDPNHLHTHLRGLREMIKLRGGFRTLGLHGLISKLAITSDAAIALSFETNAFLRGGSEFEFQENIQVPLRLALNTPFVPTLPRFASCDEALRIHPATASILDDMRFLLGLVTALPEKPSTKEITKVATTSAWIHERILSLPSEGPIAGRRLSSAASPAASSAAGSAASFDARGTPEFGDELPLGSRNRKPASRSRSRGQRPHGPGSSRTSLQPQTENQERWDGSESTGRSSPPAADPADYVYQAVRLAALIYSKAIKLRRPFSSVVSDSDFMQVWTTTWRVPLSTWRTLLGVFNWILVPLLPSGKRPHDRFVKTIVNVSLFQMGMDNWEIGSSTMDAALKLQRWLGPELRDPSSAEEGASGSEQRQREDSSESAGRGGGSGNVGQRGKGKEKGKE</sequence>
<feature type="region of interest" description="Disordered" evidence="2">
    <location>
        <begin position="510"/>
        <end position="556"/>
    </location>
</feature>
<keyword evidence="1" id="KW-0539">Nucleus</keyword>
<keyword evidence="4" id="KW-1185">Reference proteome</keyword>
<proteinExistence type="predicted"/>
<dbReference type="PANTHER" id="PTHR37540:SF9">
    <property type="entry name" value="ZN(2)-C6 FUNGAL-TYPE DOMAIN-CONTAINING PROTEIN"/>
    <property type="match status" value="1"/>
</dbReference>
<dbReference type="Pfam" id="PF11951">
    <property type="entry name" value="Fungal_trans_2"/>
    <property type="match status" value="1"/>
</dbReference>
<dbReference type="PANTHER" id="PTHR37540">
    <property type="entry name" value="TRANSCRIPTION FACTOR (ACR-2), PUTATIVE-RELATED-RELATED"/>
    <property type="match status" value="1"/>
</dbReference>
<feature type="region of interest" description="Disordered" evidence="2">
    <location>
        <begin position="325"/>
        <end position="396"/>
    </location>
</feature>
<accession>A0AA39XRJ6</accession>
<evidence type="ECO:0000256" key="2">
    <source>
        <dbReference type="SAM" id="MobiDB-lite"/>
    </source>
</evidence>
<protein>
    <submittedName>
        <fullName evidence="3">Uncharacterized protein</fullName>
    </submittedName>
</protein>
<organism evidence="3 4">
    <name type="scientific">Cercophora newfieldiana</name>
    <dbReference type="NCBI Taxonomy" id="92897"/>
    <lineage>
        <taxon>Eukaryota</taxon>
        <taxon>Fungi</taxon>
        <taxon>Dikarya</taxon>
        <taxon>Ascomycota</taxon>
        <taxon>Pezizomycotina</taxon>
        <taxon>Sordariomycetes</taxon>
        <taxon>Sordariomycetidae</taxon>
        <taxon>Sordariales</taxon>
        <taxon>Lasiosphaeriaceae</taxon>
        <taxon>Cercophora</taxon>
    </lineage>
</organism>
<feature type="compositionally biased region" description="Gly residues" evidence="2">
    <location>
        <begin position="536"/>
        <end position="547"/>
    </location>
</feature>
<dbReference type="Proteomes" id="UP001174936">
    <property type="component" value="Unassembled WGS sequence"/>
</dbReference>
<feature type="compositionally biased region" description="Basic residues" evidence="2">
    <location>
        <begin position="347"/>
        <end position="361"/>
    </location>
</feature>